<comment type="caution">
    <text evidence="2">The sequence shown here is derived from an EMBL/GenBank/DDBJ whole genome shotgun (WGS) entry which is preliminary data.</text>
</comment>
<dbReference type="Pfam" id="PF00884">
    <property type="entry name" value="Sulfatase"/>
    <property type="match status" value="1"/>
</dbReference>
<proteinExistence type="predicted"/>
<dbReference type="EMBL" id="BARS01056768">
    <property type="protein sequence ID" value="GAG45592.1"/>
    <property type="molecule type" value="Genomic_DNA"/>
</dbReference>
<reference evidence="2" key="1">
    <citation type="journal article" date="2014" name="Front. Microbiol.">
        <title>High frequency of phylogenetically diverse reductive dehalogenase-homologous genes in deep subseafloor sedimentary metagenomes.</title>
        <authorList>
            <person name="Kawai M."/>
            <person name="Futagami T."/>
            <person name="Toyoda A."/>
            <person name="Takaki Y."/>
            <person name="Nishi S."/>
            <person name="Hori S."/>
            <person name="Arai W."/>
            <person name="Tsubouchi T."/>
            <person name="Morono Y."/>
            <person name="Uchiyama I."/>
            <person name="Ito T."/>
            <person name="Fujiyama A."/>
            <person name="Inagaki F."/>
            <person name="Takami H."/>
        </authorList>
    </citation>
    <scope>NUCLEOTIDE SEQUENCE</scope>
    <source>
        <strain evidence="2">Expedition CK06-06</strain>
    </source>
</reference>
<organism evidence="2">
    <name type="scientific">marine sediment metagenome</name>
    <dbReference type="NCBI Taxonomy" id="412755"/>
    <lineage>
        <taxon>unclassified sequences</taxon>
        <taxon>metagenomes</taxon>
        <taxon>ecological metagenomes</taxon>
    </lineage>
</organism>
<dbReference type="InterPro" id="IPR017850">
    <property type="entry name" value="Alkaline_phosphatase_core_sf"/>
</dbReference>
<evidence type="ECO:0000313" key="2">
    <source>
        <dbReference type="EMBL" id="GAG45592.1"/>
    </source>
</evidence>
<feature type="non-terminal residue" evidence="2">
    <location>
        <position position="165"/>
    </location>
</feature>
<dbReference type="InterPro" id="IPR000917">
    <property type="entry name" value="Sulfatase_N"/>
</dbReference>
<feature type="domain" description="Sulfatase N-terminal" evidence="1">
    <location>
        <begin position="31"/>
        <end position="131"/>
    </location>
</feature>
<feature type="non-terminal residue" evidence="2">
    <location>
        <position position="1"/>
    </location>
</feature>
<dbReference type="PANTHER" id="PTHR43108">
    <property type="entry name" value="N-ACETYLGLUCOSAMINE-6-SULFATASE FAMILY MEMBER"/>
    <property type="match status" value="1"/>
</dbReference>
<sequence>ALLPGWTQACFDHDLKLSRGYFPHDQLSEENLRLAMAYYYATISEIDYHVGRMVALLKQKGLYDKTLIIYTADHGEFMGFHHMLLKGNHVYDPLAKVPLVVKWPGRAPAGTLSKRLVNNIDLAPTICRACGLSPAPSMRGQNLRADGPGHDLIFAEAGRWQMMAR</sequence>
<accession>X0YEC2</accession>
<evidence type="ECO:0000259" key="1">
    <source>
        <dbReference type="Pfam" id="PF00884"/>
    </source>
</evidence>
<dbReference type="SUPFAM" id="SSF53649">
    <property type="entry name" value="Alkaline phosphatase-like"/>
    <property type="match status" value="1"/>
</dbReference>
<dbReference type="PANTHER" id="PTHR43108:SF8">
    <property type="entry name" value="SD21168P"/>
    <property type="match status" value="1"/>
</dbReference>
<dbReference type="Gene3D" id="3.40.720.10">
    <property type="entry name" value="Alkaline Phosphatase, subunit A"/>
    <property type="match status" value="1"/>
</dbReference>
<gene>
    <name evidence="2" type="ORF">S01H1_83486</name>
</gene>
<name>X0YEC2_9ZZZZ</name>
<protein>
    <recommendedName>
        <fullName evidence="1">Sulfatase N-terminal domain-containing protein</fullName>
    </recommendedName>
</protein>
<dbReference type="AlphaFoldDB" id="X0YEC2"/>